<protein>
    <submittedName>
        <fullName evidence="5">NitT/TauT family transport system substrate-binding protein</fullName>
    </submittedName>
</protein>
<dbReference type="EMBL" id="FOMJ01000002">
    <property type="protein sequence ID" value="SFD19352.1"/>
    <property type="molecule type" value="Genomic_DNA"/>
</dbReference>
<organism evidence="5 6">
    <name type="scientific">Thiohalospira halophila DSM 15071</name>
    <dbReference type="NCBI Taxonomy" id="1123397"/>
    <lineage>
        <taxon>Bacteria</taxon>
        <taxon>Pseudomonadati</taxon>
        <taxon>Pseudomonadota</taxon>
        <taxon>Gammaproteobacteria</taxon>
        <taxon>Thiohalospirales</taxon>
        <taxon>Thiohalospiraceae</taxon>
        <taxon>Thiohalospira</taxon>
    </lineage>
</organism>
<evidence type="ECO:0000256" key="1">
    <source>
        <dbReference type="ARBA" id="ARBA00004418"/>
    </source>
</evidence>
<feature type="chain" id="PRO_5011795775" evidence="4">
    <location>
        <begin position="24"/>
        <end position="328"/>
    </location>
</feature>
<gene>
    <name evidence="5" type="ORF">SAMN05660831_01091</name>
</gene>
<dbReference type="STRING" id="1123397.SAMN05660831_01091"/>
<evidence type="ECO:0000256" key="2">
    <source>
        <dbReference type="ARBA" id="ARBA00010742"/>
    </source>
</evidence>
<evidence type="ECO:0000313" key="6">
    <source>
        <dbReference type="Proteomes" id="UP000198611"/>
    </source>
</evidence>
<accession>A0A1I1QBL4</accession>
<dbReference type="GO" id="GO:0042597">
    <property type="term" value="C:periplasmic space"/>
    <property type="evidence" value="ECO:0007669"/>
    <property type="project" value="UniProtKB-SubCell"/>
</dbReference>
<sequence>MAPNPLRLLLLLAALLLAGCSDAPDAPLGVGANIWPGYEPLYLARERGYLDRNAIHPVEYLSASQVQRALANGTIDVAALTLDEALRAATEIPELRVFLVADISAGGDAIIARPEVESLENLAGRRVAVEDTALGAYFLALALERAGLKPTEVEKIPLRVNEHEAAFRQGTVEAAVTFEPVRSRLIHAGGQVLFDSRQTPDRIVDVLVTRESVLQERGAAIADLVAAWFRARADLLDPDDEAAREFAARREGVEPEDIARALEGLEFPDRTANRRLLAGPEPALADSCRKMADFLGTNDLLSTETVCHRDPAAFLTGGPVSASVEAGP</sequence>
<dbReference type="SUPFAM" id="SSF53850">
    <property type="entry name" value="Periplasmic binding protein-like II"/>
    <property type="match status" value="1"/>
</dbReference>
<evidence type="ECO:0000313" key="5">
    <source>
        <dbReference type="EMBL" id="SFD19352.1"/>
    </source>
</evidence>
<feature type="signal peptide" evidence="4">
    <location>
        <begin position="1"/>
        <end position="23"/>
    </location>
</feature>
<evidence type="ECO:0000256" key="4">
    <source>
        <dbReference type="SAM" id="SignalP"/>
    </source>
</evidence>
<comment type="subcellular location">
    <subcellularLocation>
        <location evidence="1">Periplasm</location>
    </subcellularLocation>
</comment>
<dbReference type="OrthoDB" id="5292144at2"/>
<reference evidence="5 6" key="1">
    <citation type="submission" date="2016-10" db="EMBL/GenBank/DDBJ databases">
        <authorList>
            <person name="de Groot N.N."/>
        </authorList>
    </citation>
    <scope>NUCLEOTIDE SEQUENCE [LARGE SCALE GENOMIC DNA]</scope>
    <source>
        <strain evidence="5 6">HL3</strain>
    </source>
</reference>
<dbReference type="Gene3D" id="3.40.190.10">
    <property type="entry name" value="Periplasmic binding protein-like II"/>
    <property type="match status" value="2"/>
</dbReference>
<dbReference type="PANTHER" id="PTHR30024:SF47">
    <property type="entry name" value="TAURINE-BINDING PERIPLASMIC PROTEIN"/>
    <property type="match status" value="1"/>
</dbReference>
<dbReference type="Proteomes" id="UP000198611">
    <property type="component" value="Unassembled WGS sequence"/>
</dbReference>
<dbReference type="RefSeq" id="WP_093427737.1">
    <property type="nucleotide sequence ID" value="NZ_FOMJ01000002.1"/>
</dbReference>
<comment type="similarity">
    <text evidence="2">Belongs to the bacterial solute-binding protein SsuA/TauA family.</text>
</comment>
<evidence type="ECO:0000256" key="3">
    <source>
        <dbReference type="ARBA" id="ARBA00022729"/>
    </source>
</evidence>
<name>A0A1I1QBL4_9GAMM</name>
<dbReference type="AlphaFoldDB" id="A0A1I1QBL4"/>
<dbReference type="Pfam" id="PF13379">
    <property type="entry name" value="NMT1_2"/>
    <property type="match status" value="1"/>
</dbReference>
<dbReference type="PANTHER" id="PTHR30024">
    <property type="entry name" value="ALIPHATIC SULFONATES-BINDING PROTEIN-RELATED"/>
    <property type="match status" value="1"/>
</dbReference>
<keyword evidence="6" id="KW-1185">Reference proteome</keyword>
<dbReference type="PROSITE" id="PS51257">
    <property type="entry name" value="PROKAR_LIPOPROTEIN"/>
    <property type="match status" value="1"/>
</dbReference>
<proteinExistence type="inferred from homology"/>
<keyword evidence="3 4" id="KW-0732">Signal</keyword>